<dbReference type="RefSeq" id="WP_118018543.1">
    <property type="nucleotide sequence ID" value="NZ_CATYQV010000007.1"/>
</dbReference>
<evidence type="ECO:0000256" key="1">
    <source>
        <dbReference type="ARBA" id="ARBA00023002"/>
    </source>
</evidence>
<dbReference type="GO" id="GO:0016491">
    <property type="term" value="F:oxidoreductase activity"/>
    <property type="evidence" value="ECO:0007669"/>
    <property type="project" value="UniProtKB-KW"/>
</dbReference>
<dbReference type="Gene3D" id="3.40.50.970">
    <property type="match status" value="2"/>
</dbReference>
<dbReference type="Pfam" id="PF02775">
    <property type="entry name" value="TPP_enzyme_C"/>
    <property type="match status" value="1"/>
</dbReference>
<evidence type="ECO:0000313" key="3">
    <source>
        <dbReference type="EMBL" id="RGV76975.1"/>
    </source>
</evidence>
<dbReference type="Proteomes" id="UP000284543">
    <property type="component" value="Unassembled WGS sequence"/>
</dbReference>
<name>A0A412ZA67_9FIRM</name>
<reference evidence="5 6" key="1">
    <citation type="submission" date="2018-08" db="EMBL/GenBank/DDBJ databases">
        <title>A genome reference for cultivated species of the human gut microbiota.</title>
        <authorList>
            <person name="Zou Y."/>
            <person name="Xue W."/>
            <person name="Luo G."/>
        </authorList>
    </citation>
    <scope>NUCLEOTIDE SEQUENCE [LARGE SCALE GENOMIC DNA]</scope>
    <source>
        <strain evidence="3 6">AF14-18</strain>
        <strain evidence="4 5">AM35-14</strain>
    </source>
</reference>
<dbReference type="EMBL" id="QSHZ01000037">
    <property type="protein sequence ID" value="RHC50353.1"/>
    <property type="molecule type" value="Genomic_DNA"/>
</dbReference>
<dbReference type="PANTHER" id="PTHR42897:SF1">
    <property type="entry name" value="2-OXOACID OXIDOREDUCTASE (FERREDOXIN)"/>
    <property type="match status" value="1"/>
</dbReference>
<sequence>MIDIRTESKGYVAHGVSACAGCGMELIIRNVLDVLGQDTTLVIPPGCSALFCGFGCETGIKVSAFQGNLENSAAIATGIRAGYAVQGNDHTHVVAFAGDGATLDIGLQSLSGMMERGEDVLYICYDNEAYMNTGIQGSSATPVGAWTTTTPGGKSVCKKDLLGIAMAHGIPYCASASIANIPDLRKKVQKAKDIRGPRLLHIFCPCPTGWGYEPAKSVEVARLAVQTGAWVLYECEEGKVRVTVKPKELKPLGEYLKLQKRFKGITEEEVKSFQEYITENYKKQLGAE</sequence>
<evidence type="ECO:0000313" key="5">
    <source>
        <dbReference type="Proteomes" id="UP000283975"/>
    </source>
</evidence>
<gene>
    <name evidence="4" type="ORF">DW839_25695</name>
    <name evidence="3" type="ORF">DWW02_10590</name>
</gene>
<organism evidence="3 6">
    <name type="scientific">Enterocloster bolteae</name>
    <dbReference type="NCBI Taxonomy" id="208479"/>
    <lineage>
        <taxon>Bacteria</taxon>
        <taxon>Bacillati</taxon>
        <taxon>Bacillota</taxon>
        <taxon>Clostridia</taxon>
        <taxon>Lachnospirales</taxon>
        <taxon>Lachnospiraceae</taxon>
        <taxon>Enterocloster</taxon>
    </lineage>
</organism>
<evidence type="ECO:0000259" key="2">
    <source>
        <dbReference type="Pfam" id="PF02775"/>
    </source>
</evidence>
<proteinExistence type="predicted"/>
<dbReference type="SUPFAM" id="SSF52518">
    <property type="entry name" value="Thiamin diphosphate-binding fold (THDP-binding)"/>
    <property type="match status" value="1"/>
</dbReference>
<evidence type="ECO:0000313" key="4">
    <source>
        <dbReference type="EMBL" id="RHC50353.1"/>
    </source>
</evidence>
<dbReference type="InterPro" id="IPR051479">
    <property type="entry name" value="PorB-like"/>
</dbReference>
<dbReference type="GO" id="GO:0030976">
    <property type="term" value="F:thiamine pyrophosphate binding"/>
    <property type="evidence" value="ECO:0007669"/>
    <property type="project" value="InterPro"/>
</dbReference>
<dbReference type="InterPro" id="IPR011766">
    <property type="entry name" value="TPP_enzyme_TPP-bd"/>
</dbReference>
<keyword evidence="1" id="KW-0560">Oxidoreductase</keyword>
<accession>A0A412ZA67</accession>
<dbReference type="PANTHER" id="PTHR42897">
    <property type="entry name" value="PYRUVATE SYNTHASE SUBUNIT PORB"/>
    <property type="match status" value="1"/>
</dbReference>
<dbReference type="InterPro" id="IPR029061">
    <property type="entry name" value="THDP-binding"/>
</dbReference>
<feature type="domain" description="Thiamine pyrophosphate enzyme TPP-binding" evidence="2">
    <location>
        <begin position="62"/>
        <end position="202"/>
    </location>
</feature>
<dbReference type="CDD" id="cd03376">
    <property type="entry name" value="TPP_PFOR_porB_like"/>
    <property type="match status" value="1"/>
</dbReference>
<dbReference type="Proteomes" id="UP000283975">
    <property type="component" value="Unassembled WGS sequence"/>
</dbReference>
<comment type="caution">
    <text evidence="3">The sequence shown here is derived from an EMBL/GenBank/DDBJ whole genome shotgun (WGS) entry which is preliminary data.</text>
</comment>
<protein>
    <submittedName>
        <fullName evidence="3">Pyruvate synthase subunit beta</fullName>
    </submittedName>
</protein>
<dbReference type="EMBL" id="QRZM01000003">
    <property type="protein sequence ID" value="RGV76975.1"/>
    <property type="molecule type" value="Genomic_DNA"/>
</dbReference>
<keyword evidence="3" id="KW-0670">Pyruvate</keyword>
<dbReference type="AlphaFoldDB" id="A0A412ZA67"/>
<evidence type="ECO:0000313" key="6">
    <source>
        <dbReference type="Proteomes" id="UP000284543"/>
    </source>
</evidence>